<dbReference type="InterPro" id="IPR001254">
    <property type="entry name" value="Trypsin_dom"/>
</dbReference>
<keyword evidence="14" id="KW-1185">Reference proteome</keyword>
<dbReference type="Pfam" id="PF02983">
    <property type="entry name" value="Pro_Al_protease"/>
    <property type="match status" value="1"/>
</dbReference>
<dbReference type="RefSeq" id="WP_186760953.1">
    <property type="nucleotide sequence ID" value="NZ_BNCF01000021.1"/>
</dbReference>
<dbReference type="Gene3D" id="3.30.300.50">
    <property type="match status" value="2"/>
</dbReference>
<feature type="signal peptide" evidence="10">
    <location>
        <begin position="1"/>
        <end position="31"/>
    </location>
</feature>
<evidence type="ECO:0000256" key="6">
    <source>
        <dbReference type="ARBA" id="ARBA00023145"/>
    </source>
</evidence>
<feature type="domain" description="Peptidase S1A alpha-lytic prodomain" evidence="12">
    <location>
        <begin position="115"/>
        <end position="179"/>
    </location>
</feature>
<evidence type="ECO:0000313" key="14">
    <source>
        <dbReference type="Proteomes" id="UP000636453"/>
    </source>
</evidence>
<dbReference type="GO" id="GO:0005576">
    <property type="term" value="C:extracellular region"/>
    <property type="evidence" value="ECO:0007669"/>
    <property type="project" value="InterPro"/>
</dbReference>
<keyword evidence="3 10" id="KW-0732">Signal</keyword>
<dbReference type="InterPro" id="IPR004236">
    <property type="entry name" value="Pept_S1_alpha_lytic"/>
</dbReference>
<feature type="active site" description="Charge relay system" evidence="8">
    <location>
        <position position="257"/>
    </location>
</feature>
<dbReference type="Proteomes" id="UP000636453">
    <property type="component" value="Unassembled WGS sequence"/>
</dbReference>
<feature type="active site" description="Charge relay system" evidence="8">
    <location>
        <position position="338"/>
    </location>
</feature>
<dbReference type="PRINTS" id="PR00861">
    <property type="entry name" value="ALYTICPTASE"/>
</dbReference>
<reference evidence="13" key="2">
    <citation type="submission" date="2020-09" db="EMBL/GenBank/DDBJ databases">
        <authorList>
            <person name="Sun Q."/>
            <person name="Kim S."/>
        </authorList>
    </citation>
    <scope>NUCLEOTIDE SEQUENCE</scope>
    <source>
        <strain evidence="13">KCTC 32020</strain>
    </source>
</reference>
<gene>
    <name evidence="13" type="ORF">GCM10007167_27010</name>
</gene>
<dbReference type="AlphaFoldDB" id="A0A919DFS8"/>
<evidence type="ECO:0000256" key="8">
    <source>
        <dbReference type="PIRSR" id="PIRSR001134-1"/>
    </source>
</evidence>
<keyword evidence="2" id="KW-0645">Protease</keyword>
<evidence type="ECO:0000259" key="12">
    <source>
        <dbReference type="Pfam" id="PF02983"/>
    </source>
</evidence>
<dbReference type="InterPro" id="IPR043504">
    <property type="entry name" value="Peptidase_S1_PA_chymotrypsin"/>
</dbReference>
<sequence>MSVSFPRPTTRAVLATALAASATFLCGVASASDAIDPRLQFAMQRDLGLFPHQAAQYLRTERVALAQEAAARRQLGAAYAGSWIERAADGSFRYVVASTRAGAAVPGATMRQVRFSLQELESAKSRLDDLQRVAADRARLLKGVHSWYVDPRTNSVVVNVAPDATANAIDFVALTGVDARTVRFETVAGTPQPLANIVGGFEYVVNNASLCSIGFSITRGTTRGFVTAGHCGGVGASVTVSGQYVGTFQASRFPTNDRAWVSVGSGHSLYGLVYNYSGGYVPVRGSTEAPIGASVCRSGRTTGWRCGTITAKNVTVNYSVGPVYGLTQTNVCTGRGDSGGSWITGANQAQGVTSGGNLPAGSNDNCSVPSSQRQTFFERLNPILSQYGLSLVLG</sequence>
<evidence type="ECO:0000313" key="13">
    <source>
        <dbReference type="EMBL" id="GHE43897.1"/>
    </source>
</evidence>
<evidence type="ECO:0000259" key="11">
    <source>
        <dbReference type="Pfam" id="PF00089"/>
    </source>
</evidence>
<evidence type="ECO:0000256" key="3">
    <source>
        <dbReference type="ARBA" id="ARBA00022729"/>
    </source>
</evidence>
<comment type="similarity">
    <text evidence="1">Belongs to the peptidase S1 family.</text>
</comment>
<proteinExistence type="inferred from homology"/>
<keyword evidence="5" id="KW-0720">Serine protease</keyword>
<evidence type="ECO:0000256" key="9">
    <source>
        <dbReference type="PIRSR" id="PIRSR001134-2"/>
    </source>
</evidence>
<name>A0A919DFS8_9GAMM</name>
<dbReference type="Gene3D" id="2.40.10.10">
    <property type="entry name" value="Trypsin-like serine proteases"/>
    <property type="match status" value="2"/>
</dbReference>
<dbReference type="PIRSF" id="PIRSF001134">
    <property type="entry name" value="Streptogrisin"/>
    <property type="match status" value="1"/>
</dbReference>
<dbReference type="EMBL" id="BNCF01000021">
    <property type="protein sequence ID" value="GHE43897.1"/>
    <property type="molecule type" value="Genomic_DNA"/>
</dbReference>
<reference evidence="13" key="1">
    <citation type="journal article" date="2014" name="Int. J. Syst. Evol. Microbiol.">
        <title>Complete genome sequence of Corynebacterium casei LMG S-19264T (=DSM 44701T), isolated from a smear-ripened cheese.</title>
        <authorList>
            <consortium name="US DOE Joint Genome Institute (JGI-PGF)"/>
            <person name="Walter F."/>
            <person name="Albersmeier A."/>
            <person name="Kalinowski J."/>
            <person name="Ruckert C."/>
        </authorList>
    </citation>
    <scope>NUCLEOTIDE SEQUENCE</scope>
    <source>
        <strain evidence="13">KCTC 32020</strain>
    </source>
</reference>
<evidence type="ECO:0000256" key="1">
    <source>
        <dbReference type="ARBA" id="ARBA00007664"/>
    </source>
</evidence>
<dbReference type="InterPro" id="IPR037295">
    <property type="entry name" value="Alpha-lytic_protease_prodomain"/>
</dbReference>
<evidence type="ECO:0000256" key="10">
    <source>
        <dbReference type="SAM" id="SignalP"/>
    </source>
</evidence>
<keyword evidence="6" id="KW-0865">Zymogen</keyword>
<dbReference type="Pfam" id="PF00089">
    <property type="entry name" value="Trypsin"/>
    <property type="match status" value="1"/>
</dbReference>
<dbReference type="GO" id="GO:0006508">
    <property type="term" value="P:proteolysis"/>
    <property type="evidence" value="ECO:0007669"/>
    <property type="project" value="UniProtKB-KW"/>
</dbReference>
<feature type="active site" description="Charge relay system" evidence="8">
    <location>
        <position position="230"/>
    </location>
</feature>
<feature type="chain" id="PRO_5037688211" description="Streptogrisin C" evidence="10">
    <location>
        <begin position="32"/>
        <end position="394"/>
    </location>
</feature>
<protein>
    <recommendedName>
        <fullName evidence="15">Streptogrisin C</fullName>
    </recommendedName>
</protein>
<dbReference type="CDD" id="cd21112">
    <property type="entry name" value="alphaLP-like"/>
    <property type="match status" value="1"/>
</dbReference>
<dbReference type="InterPro" id="IPR035070">
    <property type="entry name" value="Streptogrisin_prodomain"/>
</dbReference>
<dbReference type="InterPro" id="IPR009003">
    <property type="entry name" value="Peptidase_S1_PA"/>
</dbReference>
<evidence type="ECO:0000256" key="7">
    <source>
        <dbReference type="ARBA" id="ARBA00023157"/>
    </source>
</evidence>
<dbReference type="GO" id="GO:0004252">
    <property type="term" value="F:serine-type endopeptidase activity"/>
    <property type="evidence" value="ECO:0007669"/>
    <property type="project" value="InterPro"/>
</dbReference>
<dbReference type="SUPFAM" id="SSF54806">
    <property type="entry name" value="Alpha-lytic protease prodomain"/>
    <property type="match status" value="2"/>
</dbReference>
<evidence type="ECO:0008006" key="15">
    <source>
        <dbReference type="Google" id="ProtNLM"/>
    </source>
</evidence>
<feature type="domain" description="Peptidase S1" evidence="11">
    <location>
        <begin position="222"/>
        <end position="361"/>
    </location>
</feature>
<accession>A0A919DFS8</accession>
<feature type="disulfide bond" evidence="9">
    <location>
        <begin position="296"/>
        <end position="306"/>
    </location>
</feature>
<evidence type="ECO:0000256" key="4">
    <source>
        <dbReference type="ARBA" id="ARBA00022801"/>
    </source>
</evidence>
<feature type="disulfide bond" evidence="9">
    <location>
        <begin position="332"/>
        <end position="366"/>
    </location>
</feature>
<dbReference type="InterPro" id="IPR001316">
    <property type="entry name" value="Pept_S1A_streptogrisin"/>
</dbReference>
<evidence type="ECO:0000256" key="2">
    <source>
        <dbReference type="ARBA" id="ARBA00022670"/>
    </source>
</evidence>
<feature type="disulfide bond" evidence="9">
    <location>
        <begin position="211"/>
        <end position="231"/>
    </location>
</feature>
<evidence type="ECO:0000256" key="5">
    <source>
        <dbReference type="ARBA" id="ARBA00022825"/>
    </source>
</evidence>
<keyword evidence="4" id="KW-0378">Hydrolase</keyword>
<keyword evidence="7 9" id="KW-1015">Disulfide bond</keyword>
<dbReference type="SUPFAM" id="SSF50494">
    <property type="entry name" value="Trypsin-like serine proteases"/>
    <property type="match status" value="1"/>
</dbReference>
<organism evidence="13 14">
    <name type="scientific">Vulcaniibacterium thermophilum</name>
    <dbReference type="NCBI Taxonomy" id="1169913"/>
    <lineage>
        <taxon>Bacteria</taxon>
        <taxon>Pseudomonadati</taxon>
        <taxon>Pseudomonadota</taxon>
        <taxon>Gammaproteobacteria</taxon>
        <taxon>Lysobacterales</taxon>
        <taxon>Lysobacteraceae</taxon>
        <taxon>Vulcaniibacterium</taxon>
    </lineage>
</organism>
<comment type="caution">
    <text evidence="13">The sequence shown here is derived from an EMBL/GenBank/DDBJ whole genome shotgun (WGS) entry which is preliminary data.</text>
</comment>